<name>A0AAV1D3N1_OLDCO</name>
<evidence type="ECO:0000313" key="1">
    <source>
        <dbReference type="EMBL" id="CAI9101428.1"/>
    </source>
</evidence>
<reference evidence="1" key="1">
    <citation type="submission" date="2023-03" db="EMBL/GenBank/DDBJ databases">
        <authorList>
            <person name="Julca I."/>
        </authorList>
    </citation>
    <scope>NUCLEOTIDE SEQUENCE</scope>
</reference>
<dbReference type="Proteomes" id="UP001161247">
    <property type="component" value="Chromosome 4"/>
</dbReference>
<sequence length="124" mass="14988">MAMNQSGLGPIFSFRSGDFGGYMTDLEKRQLFLRSYQFSRKKTVAERIRGSFFRVKRVIWGRLRSAKKIRKMVWSRIKHGFFFTSACRRRRSSYNFLRLQNNHYSYSYFATHRHHHHHGSSCLW</sequence>
<accession>A0AAV1D3N1</accession>
<keyword evidence="2" id="KW-1185">Reference proteome</keyword>
<dbReference type="EMBL" id="OX459121">
    <property type="protein sequence ID" value="CAI9101428.1"/>
    <property type="molecule type" value="Genomic_DNA"/>
</dbReference>
<gene>
    <name evidence="1" type="ORF">OLC1_LOCUS11017</name>
</gene>
<dbReference type="AlphaFoldDB" id="A0AAV1D3N1"/>
<protein>
    <submittedName>
        <fullName evidence="1">OLC1v1038758C1</fullName>
    </submittedName>
</protein>
<organism evidence="1 2">
    <name type="scientific">Oldenlandia corymbosa var. corymbosa</name>
    <dbReference type="NCBI Taxonomy" id="529605"/>
    <lineage>
        <taxon>Eukaryota</taxon>
        <taxon>Viridiplantae</taxon>
        <taxon>Streptophyta</taxon>
        <taxon>Embryophyta</taxon>
        <taxon>Tracheophyta</taxon>
        <taxon>Spermatophyta</taxon>
        <taxon>Magnoliopsida</taxon>
        <taxon>eudicotyledons</taxon>
        <taxon>Gunneridae</taxon>
        <taxon>Pentapetalae</taxon>
        <taxon>asterids</taxon>
        <taxon>lamiids</taxon>
        <taxon>Gentianales</taxon>
        <taxon>Rubiaceae</taxon>
        <taxon>Rubioideae</taxon>
        <taxon>Spermacoceae</taxon>
        <taxon>Hedyotis-Oldenlandia complex</taxon>
        <taxon>Oldenlandia</taxon>
    </lineage>
</organism>
<proteinExistence type="predicted"/>
<evidence type="ECO:0000313" key="2">
    <source>
        <dbReference type="Proteomes" id="UP001161247"/>
    </source>
</evidence>